<organism evidence="1 2">
    <name type="scientific">Elysia crispata</name>
    <name type="common">lettuce slug</name>
    <dbReference type="NCBI Taxonomy" id="231223"/>
    <lineage>
        <taxon>Eukaryota</taxon>
        <taxon>Metazoa</taxon>
        <taxon>Spiralia</taxon>
        <taxon>Lophotrochozoa</taxon>
        <taxon>Mollusca</taxon>
        <taxon>Gastropoda</taxon>
        <taxon>Heterobranchia</taxon>
        <taxon>Euthyneura</taxon>
        <taxon>Panpulmonata</taxon>
        <taxon>Sacoglossa</taxon>
        <taxon>Placobranchoidea</taxon>
        <taxon>Plakobranchidae</taxon>
        <taxon>Elysia</taxon>
    </lineage>
</organism>
<keyword evidence="2" id="KW-1185">Reference proteome</keyword>
<dbReference type="PANTHER" id="PTHR14679">
    <property type="entry name" value="GEM-ASSOCIATED PROTEIN 7"/>
    <property type="match status" value="1"/>
</dbReference>
<dbReference type="InterPro" id="IPR020338">
    <property type="entry name" value="SMN_gemin7"/>
</dbReference>
<protein>
    <recommendedName>
        <fullName evidence="3">Gem-associated protein 7</fullName>
    </recommendedName>
</protein>
<dbReference type="Proteomes" id="UP001283361">
    <property type="component" value="Unassembled WGS sequence"/>
</dbReference>
<dbReference type="Gene3D" id="2.30.30.100">
    <property type="match status" value="1"/>
</dbReference>
<evidence type="ECO:0000313" key="2">
    <source>
        <dbReference type="Proteomes" id="UP001283361"/>
    </source>
</evidence>
<dbReference type="Pfam" id="PF11095">
    <property type="entry name" value="Gemin7"/>
    <property type="match status" value="1"/>
</dbReference>
<proteinExistence type="predicted"/>
<comment type="caution">
    <text evidence="1">The sequence shown here is derived from an EMBL/GenBank/DDBJ whole genome shotgun (WGS) entry which is preliminary data.</text>
</comment>
<accession>A0AAE1DT18</accession>
<gene>
    <name evidence="1" type="ORF">RRG08_044838</name>
</gene>
<evidence type="ECO:0008006" key="3">
    <source>
        <dbReference type="Google" id="ProtNLM"/>
    </source>
</evidence>
<dbReference type="EMBL" id="JAWDGP010002698">
    <property type="protein sequence ID" value="KAK3780613.1"/>
    <property type="molecule type" value="Genomic_DNA"/>
</dbReference>
<sequence length="98" mass="10834">MEKDNESMEENGSPEDARTFLRERFLRMLGSLKGLEARVSMQEKTNITCKLGGADVDFQHIHVSEMSTPMGVLPHATLRVSDIIAVDVPEVMAAKSDS</sequence>
<name>A0AAE1DT18_9GAST</name>
<dbReference type="GO" id="GO:0034719">
    <property type="term" value="C:SMN-Sm protein complex"/>
    <property type="evidence" value="ECO:0007669"/>
    <property type="project" value="InterPro"/>
</dbReference>
<dbReference type="GO" id="GO:0000387">
    <property type="term" value="P:spliceosomal snRNP assembly"/>
    <property type="evidence" value="ECO:0007669"/>
    <property type="project" value="TreeGrafter"/>
</dbReference>
<reference evidence="1" key="1">
    <citation type="journal article" date="2023" name="G3 (Bethesda)">
        <title>A reference genome for the long-term kleptoplast-retaining sea slug Elysia crispata morphotype clarki.</title>
        <authorList>
            <person name="Eastman K.E."/>
            <person name="Pendleton A.L."/>
            <person name="Shaikh M.A."/>
            <person name="Suttiyut T."/>
            <person name="Ogas R."/>
            <person name="Tomko P."/>
            <person name="Gavelis G."/>
            <person name="Widhalm J.R."/>
            <person name="Wisecaver J.H."/>
        </authorList>
    </citation>
    <scope>NUCLEOTIDE SEQUENCE</scope>
    <source>
        <strain evidence="1">ECLA1</strain>
    </source>
</reference>
<dbReference type="PANTHER" id="PTHR14679:SF1">
    <property type="entry name" value="GEM-ASSOCIATED PROTEIN 7"/>
    <property type="match status" value="1"/>
</dbReference>
<dbReference type="AlphaFoldDB" id="A0AAE1DT18"/>
<evidence type="ECO:0000313" key="1">
    <source>
        <dbReference type="EMBL" id="KAK3780613.1"/>
    </source>
</evidence>